<comment type="caution">
    <text evidence="1">The sequence shown here is derived from an EMBL/GenBank/DDBJ whole genome shotgun (WGS) entry which is preliminary data.</text>
</comment>
<organism evidence="1 2">
    <name type="scientific">Nostoc commune NIES-4072</name>
    <dbReference type="NCBI Taxonomy" id="2005467"/>
    <lineage>
        <taxon>Bacteria</taxon>
        <taxon>Bacillati</taxon>
        <taxon>Cyanobacteriota</taxon>
        <taxon>Cyanophyceae</taxon>
        <taxon>Nostocales</taxon>
        <taxon>Nostocaceae</taxon>
        <taxon>Nostoc</taxon>
    </lineage>
</organism>
<gene>
    <name evidence="1" type="ORF">NIES4072_31180</name>
</gene>
<dbReference type="Proteomes" id="UP000245124">
    <property type="component" value="Unassembled WGS sequence"/>
</dbReference>
<accession>A0A2R5FKZ4</accession>
<dbReference type="EMBL" id="BDUD01000001">
    <property type="protein sequence ID" value="GBG19450.1"/>
    <property type="molecule type" value="Genomic_DNA"/>
</dbReference>
<proteinExistence type="predicted"/>
<evidence type="ECO:0000313" key="1">
    <source>
        <dbReference type="EMBL" id="GBG19450.1"/>
    </source>
</evidence>
<name>A0A2R5FKZ4_NOSCO</name>
<dbReference type="OrthoDB" id="9941541at2"/>
<keyword evidence="2" id="KW-1185">Reference proteome</keyword>
<evidence type="ECO:0000313" key="2">
    <source>
        <dbReference type="Proteomes" id="UP000245124"/>
    </source>
</evidence>
<reference evidence="1 2" key="1">
    <citation type="submission" date="2017-06" db="EMBL/GenBank/DDBJ databases">
        <title>Genome sequencing of cyanobaciteial culture collection at National Institute for Environmental Studies (NIES).</title>
        <authorList>
            <person name="Hirose Y."/>
            <person name="Shimura Y."/>
            <person name="Fujisawa T."/>
            <person name="Nakamura Y."/>
            <person name="Kawachi M."/>
        </authorList>
    </citation>
    <scope>NUCLEOTIDE SEQUENCE [LARGE SCALE GENOMIC DNA]</scope>
    <source>
        <strain evidence="1 2">NIES-4072</strain>
    </source>
</reference>
<dbReference type="RefSeq" id="WP_109009245.1">
    <property type="nucleotide sequence ID" value="NZ_BDUD01000001.1"/>
</dbReference>
<protein>
    <submittedName>
        <fullName evidence="1">Uncharacterized protein</fullName>
    </submittedName>
</protein>
<sequence length="103" mass="11566">MKKPKFRVGESVKSRQGNFHIVDRKYNPAVATHAIKVYTDGSTSVSPTTISEHWTYKLDDGKSWRYSEGVLESLIACPNCKTIGWDWVKGCDECGLSPEDVEV</sequence>
<dbReference type="AlphaFoldDB" id="A0A2R5FKZ4"/>